<proteinExistence type="predicted"/>
<dbReference type="EMBL" id="LPWH01000118">
    <property type="protein sequence ID" value="POQ98667.1"/>
    <property type="molecule type" value="Genomic_DNA"/>
</dbReference>
<keyword evidence="3" id="KW-1185">Reference proteome</keyword>
<feature type="region of interest" description="Disordered" evidence="1">
    <location>
        <begin position="175"/>
        <end position="204"/>
    </location>
</feature>
<comment type="caution">
    <text evidence="2">The sequence shown here is derived from an EMBL/GenBank/DDBJ whole genome shotgun (WGS) entry which is preliminary data.</text>
</comment>
<dbReference type="RefSeq" id="WP_245874196.1">
    <property type="nucleotide sequence ID" value="NZ_LPWH01000118.1"/>
</dbReference>
<dbReference type="AlphaFoldDB" id="A0A2S4JGI3"/>
<protein>
    <submittedName>
        <fullName evidence="2">Uncharacterized protein</fullName>
    </submittedName>
</protein>
<name>A0A2S4JGI3_9SPIO</name>
<reference evidence="3" key="1">
    <citation type="submission" date="2015-12" db="EMBL/GenBank/DDBJ databases">
        <authorList>
            <person name="Lodha T.D."/>
            <person name="Chintalapati S."/>
            <person name="Chintalapati V.R."/>
            <person name="Sravanthi T."/>
        </authorList>
    </citation>
    <scope>NUCLEOTIDE SEQUENCE [LARGE SCALE GENOMIC DNA]</scope>
    <source>
        <strain evidence="3">JC133</strain>
    </source>
</reference>
<evidence type="ECO:0000313" key="2">
    <source>
        <dbReference type="EMBL" id="POQ98667.1"/>
    </source>
</evidence>
<organism evidence="2 3">
    <name type="scientific">Alkalispirochaeta sphaeroplastigenens</name>
    <dbReference type="NCBI Taxonomy" id="1187066"/>
    <lineage>
        <taxon>Bacteria</taxon>
        <taxon>Pseudomonadati</taxon>
        <taxon>Spirochaetota</taxon>
        <taxon>Spirochaetia</taxon>
        <taxon>Spirochaetales</taxon>
        <taxon>Spirochaetaceae</taxon>
        <taxon>Alkalispirochaeta</taxon>
    </lineage>
</organism>
<evidence type="ECO:0000313" key="3">
    <source>
        <dbReference type="Proteomes" id="UP000237350"/>
    </source>
</evidence>
<accession>A0A2S4JGI3</accession>
<sequence>MVGNYDLLSRRAGFNTALRHFRTATSLLEPVSGGANFADLIALKLDEEVISRDQVRPLTSALLVDKFSYQVRSRNAPRTIESAGEIQQILSEWTALQIVIAYEHPQAGLLLINPRNLQSWEPALPIICDELLVVYLENAPGASLPAETLERALGDVHSVLAGLPVDHSDQRYRLPEGAHRPAPVPAARAAAPTPAPPKAGGGKKRITPRYSVVVTNELFHNGNVEAWKRIIASYRTTYPDLNVLIWYENERINDINALFKWGKVKHGTPIMVSVTGEEIRDVSKLQRYLFEGASHRFEMFLKGGIDQPLELF</sequence>
<evidence type="ECO:0000256" key="1">
    <source>
        <dbReference type="SAM" id="MobiDB-lite"/>
    </source>
</evidence>
<gene>
    <name evidence="2" type="ORF">AU468_12450</name>
</gene>
<dbReference type="Proteomes" id="UP000237350">
    <property type="component" value="Unassembled WGS sequence"/>
</dbReference>